<keyword evidence="3" id="KW-1185">Reference proteome</keyword>
<sequence length="121" mass="13258">MMLQNDDSSKITGSDAKPNHAPIAANNLKSPFPIVFFLMIRPKDTAIANKNKYPRRAPATELPKDVNPLNKLSVKPIRIKGIVIVSGSNRCLKSMNAKAINESHKRHSAIVTIVIPYTASV</sequence>
<protein>
    <submittedName>
        <fullName evidence="2">Uncharacterized protein</fullName>
    </submittedName>
</protein>
<comment type="caution">
    <text evidence="2">The sequence shown here is derived from an EMBL/GenBank/DDBJ whole genome shotgun (WGS) entry which is preliminary data.</text>
</comment>
<name>A0A8J2Z3G2_9GAMM</name>
<reference evidence="2" key="1">
    <citation type="journal article" date="2014" name="Int. J. Syst. Evol. Microbiol.">
        <title>Complete genome sequence of Corynebacterium casei LMG S-19264T (=DSM 44701T), isolated from a smear-ripened cheese.</title>
        <authorList>
            <consortium name="US DOE Joint Genome Institute (JGI-PGF)"/>
            <person name="Walter F."/>
            <person name="Albersmeier A."/>
            <person name="Kalinowski J."/>
            <person name="Ruckert C."/>
        </authorList>
    </citation>
    <scope>NUCLEOTIDE SEQUENCE</scope>
    <source>
        <strain evidence="2">CGMCC 1.15758</strain>
    </source>
</reference>
<gene>
    <name evidence="2" type="ORF">GCM10010995_07490</name>
</gene>
<evidence type="ECO:0000256" key="1">
    <source>
        <dbReference type="SAM" id="MobiDB-lite"/>
    </source>
</evidence>
<accession>A0A8J2Z3G2</accession>
<evidence type="ECO:0000313" key="2">
    <source>
        <dbReference type="EMBL" id="GGF92826.1"/>
    </source>
</evidence>
<evidence type="ECO:0000313" key="3">
    <source>
        <dbReference type="Proteomes" id="UP000636949"/>
    </source>
</evidence>
<dbReference type="EMBL" id="BMJS01000005">
    <property type="protein sequence ID" value="GGF92826.1"/>
    <property type="molecule type" value="Genomic_DNA"/>
</dbReference>
<feature type="region of interest" description="Disordered" evidence="1">
    <location>
        <begin position="1"/>
        <end position="26"/>
    </location>
</feature>
<proteinExistence type="predicted"/>
<dbReference type="Proteomes" id="UP000636949">
    <property type="component" value="Unassembled WGS sequence"/>
</dbReference>
<dbReference type="AlphaFoldDB" id="A0A8J2Z3G2"/>
<reference evidence="2" key="2">
    <citation type="submission" date="2020-09" db="EMBL/GenBank/DDBJ databases">
        <authorList>
            <person name="Sun Q."/>
            <person name="Zhou Y."/>
        </authorList>
    </citation>
    <scope>NUCLEOTIDE SEQUENCE</scope>
    <source>
        <strain evidence="2">CGMCC 1.15758</strain>
    </source>
</reference>
<organism evidence="2 3">
    <name type="scientific">Cysteiniphilum litorale</name>
    <dbReference type="NCBI Taxonomy" id="2056700"/>
    <lineage>
        <taxon>Bacteria</taxon>
        <taxon>Pseudomonadati</taxon>
        <taxon>Pseudomonadota</taxon>
        <taxon>Gammaproteobacteria</taxon>
        <taxon>Thiotrichales</taxon>
        <taxon>Fastidiosibacteraceae</taxon>
        <taxon>Cysteiniphilum</taxon>
    </lineage>
</organism>